<dbReference type="PROSITE" id="PS50112">
    <property type="entry name" value="PAS"/>
    <property type="match status" value="1"/>
</dbReference>
<evidence type="ECO:0000256" key="2">
    <source>
        <dbReference type="ARBA" id="ARBA00022840"/>
    </source>
</evidence>
<dbReference type="PANTHER" id="PTHR32071:SF57">
    <property type="entry name" value="C4-DICARBOXYLATE TRANSPORT TRANSCRIPTIONAL REGULATORY PROTEIN DCTD"/>
    <property type="match status" value="1"/>
</dbReference>
<dbReference type="PANTHER" id="PTHR32071">
    <property type="entry name" value="TRANSCRIPTIONAL REGULATORY PROTEIN"/>
    <property type="match status" value="1"/>
</dbReference>
<evidence type="ECO:0000313" key="6">
    <source>
        <dbReference type="EMBL" id="RKX66567.1"/>
    </source>
</evidence>
<sequence>MKKSEYEIILNSIAEGVFVVDLDRAIVYINDAAKKLVGVEENDVIGKRCYEVFKSSVCEKQCLLKRLIKEGKSIFDEEVEITDLFGEKIDVLVSAVPITDKSGEIVGAVETIRDISIVKELDKEIREKYTFQDIVSKNKRILEIFKILPDIAKSDSTVLISGENGTGKELFANAIHNLSYRKDKPFVKINCGALPDNLLESELFGYKKGAFTGAVKDKPGRVETAEGGTIFL</sequence>
<dbReference type="GO" id="GO:0006355">
    <property type="term" value="P:regulation of DNA-templated transcription"/>
    <property type="evidence" value="ECO:0007669"/>
    <property type="project" value="InterPro"/>
</dbReference>
<dbReference type="Proteomes" id="UP000282321">
    <property type="component" value="Unassembled WGS sequence"/>
</dbReference>
<feature type="domain" description="PAC" evidence="5">
    <location>
        <begin position="75"/>
        <end position="127"/>
    </location>
</feature>
<feature type="domain" description="PAS" evidence="4">
    <location>
        <begin position="2"/>
        <end position="47"/>
    </location>
</feature>
<dbReference type="Pfam" id="PF00158">
    <property type="entry name" value="Sigma54_activat"/>
    <property type="match status" value="1"/>
</dbReference>
<dbReference type="PROSITE" id="PS50113">
    <property type="entry name" value="PAC"/>
    <property type="match status" value="1"/>
</dbReference>
<dbReference type="InterPro" id="IPR000700">
    <property type="entry name" value="PAS-assoc_C"/>
</dbReference>
<evidence type="ECO:0000256" key="1">
    <source>
        <dbReference type="ARBA" id="ARBA00022741"/>
    </source>
</evidence>
<dbReference type="PROSITE" id="PS50045">
    <property type="entry name" value="SIGMA54_INTERACT_4"/>
    <property type="match status" value="1"/>
</dbReference>
<dbReference type="Gene3D" id="3.30.450.20">
    <property type="entry name" value="PAS domain"/>
    <property type="match status" value="1"/>
</dbReference>
<dbReference type="AlphaFoldDB" id="A0A660SA92"/>
<dbReference type="Gene3D" id="3.40.50.300">
    <property type="entry name" value="P-loop containing nucleotide triphosphate hydrolases"/>
    <property type="match status" value="1"/>
</dbReference>
<keyword evidence="1" id="KW-0547">Nucleotide-binding</keyword>
<dbReference type="Pfam" id="PF13426">
    <property type="entry name" value="PAS_9"/>
    <property type="match status" value="1"/>
</dbReference>
<evidence type="ECO:0000259" key="3">
    <source>
        <dbReference type="PROSITE" id="PS50045"/>
    </source>
</evidence>
<dbReference type="CDD" id="cd00130">
    <property type="entry name" value="PAS"/>
    <property type="match status" value="1"/>
</dbReference>
<comment type="caution">
    <text evidence="6">The sequence shown here is derived from an EMBL/GenBank/DDBJ whole genome shotgun (WGS) entry which is preliminary data.</text>
</comment>
<dbReference type="SMART" id="SM00091">
    <property type="entry name" value="PAS"/>
    <property type="match status" value="1"/>
</dbReference>
<dbReference type="SUPFAM" id="SSF55785">
    <property type="entry name" value="PYP-like sensor domain (PAS domain)"/>
    <property type="match status" value="1"/>
</dbReference>
<gene>
    <name evidence="6" type="ORF">DRP44_03880</name>
</gene>
<name>A0A660SA92_UNCT6</name>
<dbReference type="GO" id="GO:0005524">
    <property type="term" value="F:ATP binding"/>
    <property type="evidence" value="ECO:0007669"/>
    <property type="project" value="UniProtKB-KW"/>
</dbReference>
<feature type="domain" description="Sigma-54 factor interaction" evidence="3">
    <location>
        <begin position="134"/>
        <end position="232"/>
    </location>
</feature>
<evidence type="ECO:0000259" key="5">
    <source>
        <dbReference type="PROSITE" id="PS50113"/>
    </source>
</evidence>
<proteinExistence type="predicted"/>
<evidence type="ECO:0000313" key="7">
    <source>
        <dbReference type="Proteomes" id="UP000282321"/>
    </source>
</evidence>
<dbReference type="CDD" id="cd00009">
    <property type="entry name" value="AAA"/>
    <property type="match status" value="1"/>
</dbReference>
<accession>A0A660SA92</accession>
<feature type="non-terminal residue" evidence="6">
    <location>
        <position position="232"/>
    </location>
</feature>
<dbReference type="InterPro" id="IPR027417">
    <property type="entry name" value="P-loop_NTPase"/>
</dbReference>
<dbReference type="SUPFAM" id="SSF52540">
    <property type="entry name" value="P-loop containing nucleoside triphosphate hydrolases"/>
    <property type="match status" value="1"/>
</dbReference>
<dbReference type="InterPro" id="IPR002078">
    <property type="entry name" value="Sigma_54_int"/>
</dbReference>
<dbReference type="EMBL" id="QNBC01000039">
    <property type="protein sequence ID" value="RKX66567.1"/>
    <property type="molecule type" value="Genomic_DNA"/>
</dbReference>
<protein>
    <submittedName>
        <fullName evidence="6">Fis family transcriptional regulator</fullName>
    </submittedName>
</protein>
<dbReference type="InterPro" id="IPR000014">
    <property type="entry name" value="PAS"/>
</dbReference>
<keyword evidence="2" id="KW-0067">ATP-binding</keyword>
<organism evidence="6 7">
    <name type="scientific">candidate division TA06 bacterium</name>
    <dbReference type="NCBI Taxonomy" id="2250710"/>
    <lineage>
        <taxon>Bacteria</taxon>
        <taxon>Bacteria division TA06</taxon>
    </lineage>
</organism>
<reference evidence="6 7" key="1">
    <citation type="submission" date="2018-06" db="EMBL/GenBank/DDBJ databases">
        <title>Extensive metabolic versatility and redundancy in microbially diverse, dynamic hydrothermal sediments.</title>
        <authorList>
            <person name="Dombrowski N."/>
            <person name="Teske A."/>
            <person name="Baker B.J."/>
        </authorList>
    </citation>
    <scope>NUCLEOTIDE SEQUENCE [LARGE SCALE GENOMIC DNA]</scope>
    <source>
        <strain evidence="6">B35_G9</strain>
    </source>
</reference>
<evidence type="ECO:0000259" key="4">
    <source>
        <dbReference type="PROSITE" id="PS50112"/>
    </source>
</evidence>
<dbReference type="NCBIfam" id="TIGR00229">
    <property type="entry name" value="sensory_box"/>
    <property type="match status" value="1"/>
</dbReference>
<dbReference type="InterPro" id="IPR035965">
    <property type="entry name" value="PAS-like_dom_sf"/>
</dbReference>